<dbReference type="NCBIfam" id="TIGR00494">
    <property type="entry name" value="crcB"/>
    <property type="match status" value="1"/>
</dbReference>
<evidence type="ECO:0000313" key="13">
    <source>
        <dbReference type="EMBL" id="AHF77848.1"/>
    </source>
</evidence>
<evidence type="ECO:0000256" key="1">
    <source>
        <dbReference type="ARBA" id="ARBA00004651"/>
    </source>
</evidence>
<dbReference type="EMBL" id="CP006569">
    <property type="protein sequence ID" value="AHF77848.1"/>
    <property type="molecule type" value="Genomic_DNA"/>
</dbReference>
<feature type="transmembrane region" description="Helical" evidence="12">
    <location>
        <begin position="35"/>
        <end position="55"/>
    </location>
</feature>
<dbReference type="KEGG" id="sod:Sant_2833"/>
<evidence type="ECO:0000313" key="14">
    <source>
        <dbReference type="Proteomes" id="UP000019028"/>
    </source>
</evidence>
<evidence type="ECO:0000256" key="6">
    <source>
        <dbReference type="ARBA" id="ARBA00023053"/>
    </source>
</evidence>
<dbReference type="Proteomes" id="UP000019028">
    <property type="component" value="Chromosome"/>
</dbReference>
<protein>
    <recommendedName>
        <fullName evidence="12">Fluoride-specific ion channel FluC</fullName>
    </recommendedName>
</protein>
<keyword evidence="9 12" id="KW-0407">Ion channel</keyword>
<keyword evidence="8 12" id="KW-0472">Membrane</keyword>
<keyword evidence="14" id="KW-1185">Reference proteome</keyword>
<comment type="function">
    <text evidence="12">Fluoride-specific ion channel. Important for reducing fluoride concentration in the cell, thus reducing its toxicity.</text>
</comment>
<dbReference type="OrthoDB" id="9806299at2"/>
<dbReference type="GO" id="GO:0140114">
    <property type="term" value="P:cellular detoxification of fluoride"/>
    <property type="evidence" value="ECO:0007669"/>
    <property type="project" value="UniProtKB-UniRule"/>
</dbReference>
<keyword evidence="2 12" id="KW-1003">Cell membrane</keyword>
<dbReference type="GO" id="GO:0062054">
    <property type="term" value="F:fluoride channel activity"/>
    <property type="evidence" value="ECO:0007669"/>
    <property type="project" value="UniProtKB-UniRule"/>
</dbReference>
<evidence type="ECO:0000256" key="10">
    <source>
        <dbReference type="ARBA" id="ARBA00035120"/>
    </source>
</evidence>
<dbReference type="HOGENOM" id="CLU_114342_3_3_6"/>
<dbReference type="Pfam" id="PF02537">
    <property type="entry name" value="CRCB"/>
    <property type="match status" value="1"/>
</dbReference>
<dbReference type="NCBIfam" id="NF010792">
    <property type="entry name" value="PRK14196.1"/>
    <property type="match status" value="1"/>
</dbReference>
<evidence type="ECO:0000256" key="8">
    <source>
        <dbReference type="ARBA" id="ARBA00023136"/>
    </source>
</evidence>
<reference evidence="13 14" key="1">
    <citation type="journal article" date="2014" name="Genome Biol. Evol.">
        <title>Genome degeneration and adaptation in a nascent stage of symbiosis.</title>
        <authorList>
            <person name="Oakeson K.F."/>
            <person name="Gil R."/>
            <person name="Clayton A.L."/>
            <person name="Dunn D.M."/>
            <person name="von Niederhausern A.C."/>
            <person name="Hamil C."/>
            <person name="Aoyagi A."/>
            <person name="Duval B."/>
            <person name="Baca A."/>
            <person name="Silva F.J."/>
            <person name="Vallier A."/>
            <person name="Jackson D.G."/>
            <person name="Latorre A."/>
            <person name="Weiss R.B."/>
            <person name="Heddi A."/>
            <person name="Moya A."/>
            <person name="Dale C."/>
        </authorList>
    </citation>
    <scope>NUCLEOTIDE SEQUENCE [LARGE SCALE GENOMIC DNA]</scope>
    <source>
        <strain evidence="13 14">HS1</strain>
    </source>
</reference>
<dbReference type="PANTHER" id="PTHR28259">
    <property type="entry name" value="FLUORIDE EXPORT PROTEIN 1-RELATED"/>
    <property type="match status" value="1"/>
</dbReference>
<dbReference type="HAMAP" id="MF_00454">
    <property type="entry name" value="FluC"/>
    <property type="match status" value="1"/>
</dbReference>
<comment type="subcellular location">
    <subcellularLocation>
        <location evidence="1 12">Cell membrane</location>
        <topology evidence="1 12">Multi-pass membrane protein</topology>
    </subcellularLocation>
</comment>
<proteinExistence type="inferred from homology"/>
<keyword evidence="12" id="KW-0479">Metal-binding</keyword>
<accession>W0I074</accession>
<comment type="catalytic activity">
    <reaction evidence="11">
        <text>fluoride(in) = fluoride(out)</text>
        <dbReference type="Rhea" id="RHEA:76159"/>
        <dbReference type="ChEBI" id="CHEBI:17051"/>
    </reaction>
    <physiologicalReaction direction="left-to-right" evidence="11">
        <dbReference type="Rhea" id="RHEA:76160"/>
    </physiologicalReaction>
</comment>
<evidence type="ECO:0000256" key="9">
    <source>
        <dbReference type="ARBA" id="ARBA00023303"/>
    </source>
</evidence>
<dbReference type="InterPro" id="IPR003691">
    <property type="entry name" value="FluC"/>
</dbReference>
<name>W0I074_9GAMM</name>
<feature type="transmembrane region" description="Helical" evidence="12">
    <location>
        <begin position="103"/>
        <end position="125"/>
    </location>
</feature>
<evidence type="ECO:0000256" key="2">
    <source>
        <dbReference type="ARBA" id="ARBA00022475"/>
    </source>
</evidence>
<dbReference type="GO" id="GO:0005886">
    <property type="term" value="C:plasma membrane"/>
    <property type="evidence" value="ECO:0007669"/>
    <property type="project" value="UniProtKB-SubCell"/>
</dbReference>
<comment type="similarity">
    <text evidence="10 12">Belongs to the fluoride channel Fluc/FEX (TC 1.A.43) family.</text>
</comment>
<evidence type="ECO:0000256" key="5">
    <source>
        <dbReference type="ARBA" id="ARBA00022989"/>
    </source>
</evidence>
<dbReference type="PATRIC" id="fig|1239307.3.peg.3148"/>
<keyword evidence="6 12" id="KW-0915">Sodium</keyword>
<dbReference type="PANTHER" id="PTHR28259:SF1">
    <property type="entry name" value="FLUORIDE EXPORT PROTEIN 1-RELATED"/>
    <property type="match status" value="1"/>
</dbReference>
<organism evidence="13 14">
    <name type="scientific">Sodalis praecaptivus</name>
    <dbReference type="NCBI Taxonomy" id="1239307"/>
    <lineage>
        <taxon>Bacteria</taxon>
        <taxon>Pseudomonadati</taxon>
        <taxon>Pseudomonadota</taxon>
        <taxon>Gammaproteobacteria</taxon>
        <taxon>Enterobacterales</taxon>
        <taxon>Bruguierivoracaceae</taxon>
        <taxon>Sodalis</taxon>
    </lineage>
</organism>
<keyword evidence="3" id="KW-0997">Cell inner membrane</keyword>
<evidence type="ECO:0000256" key="11">
    <source>
        <dbReference type="ARBA" id="ARBA00035585"/>
    </source>
</evidence>
<dbReference type="AlphaFoldDB" id="W0I074"/>
<feature type="transmembrane region" description="Helical" evidence="12">
    <location>
        <begin position="67"/>
        <end position="91"/>
    </location>
</feature>
<dbReference type="GO" id="GO:0046872">
    <property type="term" value="F:metal ion binding"/>
    <property type="evidence" value="ECO:0007669"/>
    <property type="project" value="UniProtKB-KW"/>
</dbReference>
<gene>
    <name evidence="12 13" type="primary">crcB</name>
    <name evidence="12" type="synonym">fluC</name>
    <name evidence="13" type="ORF">Sant_2833</name>
</gene>
<keyword evidence="12" id="KW-0813">Transport</keyword>
<evidence type="ECO:0000256" key="3">
    <source>
        <dbReference type="ARBA" id="ARBA00022519"/>
    </source>
</evidence>
<keyword evidence="7 12" id="KW-0406">Ion transport</keyword>
<sequence length="130" mass="13578">MFALFSAVFIGGGIGSVLRWYVSIKLTHSGLPFPAGTLLVNLVGAFIIGLALALFPRMPQLDPAWKLLLTTGFCGGLTTFSTFSAEAVALMAGGQIFWAAGNILLNLLGSLLMTAVAMGVVNWLAPPLPI</sequence>
<feature type="binding site" evidence="12">
    <location>
        <position position="75"/>
    </location>
    <ligand>
        <name>Na(+)</name>
        <dbReference type="ChEBI" id="CHEBI:29101"/>
        <note>structural</note>
    </ligand>
</feature>
<evidence type="ECO:0000256" key="4">
    <source>
        <dbReference type="ARBA" id="ARBA00022692"/>
    </source>
</evidence>
<dbReference type="RefSeq" id="WP_025422991.1">
    <property type="nucleotide sequence ID" value="NZ_CP006569.1"/>
</dbReference>
<keyword evidence="4 12" id="KW-0812">Transmembrane</keyword>
<keyword evidence="5 12" id="KW-1133">Transmembrane helix</keyword>
<evidence type="ECO:0000256" key="7">
    <source>
        <dbReference type="ARBA" id="ARBA00023065"/>
    </source>
</evidence>
<evidence type="ECO:0000256" key="12">
    <source>
        <dbReference type="HAMAP-Rule" id="MF_00454"/>
    </source>
</evidence>
<comment type="activity regulation">
    <text evidence="12">Na(+) is not transported, but it plays an essential structural role and its presence is essential for fluoride channel function.</text>
</comment>
<feature type="binding site" evidence="12">
    <location>
        <position position="78"/>
    </location>
    <ligand>
        <name>Na(+)</name>
        <dbReference type="ChEBI" id="CHEBI:29101"/>
        <note>structural</note>
    </ligand>
</feature>